<dbReference type="Gene3D" id="3.30.70.2390">
    <property type="match status" value="1"/>
</dbReference>
<dbReference type="AlphaFoldDB" id="A0A538U9C9"/>
<dbReference type="InterPro" id="IPR052908">
    <property type="entry name" value="AP-4-A_phosphorylase"/>
</dbReference>
<dbReference type="SUPFAM" id="SSF54197">
    <property type="entry name" value="HIT-like"/>
    <property type="match status" value="1"/>
</dbReference>
<keyword evidence="1" id="KW-0812">Transmembrane</keyword>
<dbReference type="EMBL" id="VBPA01000058">
    <property type="protein sequence ID" value="TMQ72474.1"/>
    <property type="molecule type" value="Genomic_DNA"/>
</dbReference>
<dbReference type="Gene3D" id="3.30.428.10">
    <property type="entry name" value="HIT-like"/>
    <property type="match status" value="1"/>
</dbReference>
<proteinExistence type="predicted"/>
<keyword evidence="1" id="KW-0472">Membrane</keyword>
<dbReference type="PANTHER" id="PTHR42997:SF1">
    <property type="entry name" value="AP-4-A PHOSPHORYLASE"/>
    <property type="match status" value="1"/>
</dbReference>
<sequence>MPVEPRSLARLWSPWRMAYIESGTAPAARRGRRRAPAGAAPAEKASEPPCLFCRLGVPGKDRGGLVLARRPRAFLMLNRYPYNPGHLMAAVVAHKAQFSDLAPLESRDLLDLIAIAEGALAAEYRPHGVNYGVNVGRVAGGRWWERPGCCPSRWIAPGRGCDAPCGRWNGSAAEGPVARGGSPAGRWGLAMLSLLVAALALSALYARLRPRASLRTQGPASRVIRVQVLNGSGEGGIGARLASYLRDGGFQVVEVTNADRSDYFGSMVVARREDVSSAQAVARYLGGPPLIRQAWASDEADVTVVLGSDRSRLHLE</sequence>
<dbReference type="PANTHER" id="PTHR42997">
    <property type="entry name" value="HIT FAMILY HYDROLASE"/>
    <property type="match status" value="1"/>
</dbReference>
<name>A0A538U9C9_UNCEI</name>
<evidence type="ECO:0000313" key="4">
    <source>
        <dbReference type="Proteomes" id="UP000319836"/>
    </source>
</evidence>
<evidence type="ECO:0000259" key="2">
    <source>
        <dbReference type="Pfam" id="PF13399"/>
    </source>
</evidence>
<dbReference type="Proteomes" id="UP000319836">
    <property type="component" value="Unassembled WGS sequence"/>
</dbReference>
<gene>
    <name evidence="3" type="ORF">E6K80_02730</name>
</gene>
<dbReference type="InterPro" id="IPR027381">
    <property type="entry name" value="LytR/CpsA/Psr_C"/>
</dbReference>
<feature type="transmembrane region" description="Helical" evidence="1">
    <location>
        <begin position="187"/>
        <end position="206"/>
    </location>
</feature>
<reference evidence="3 4" key="1">
    <citation type="journal article" date="2019" name="Nat. Microbiol.">
        <title>Mediterranean grassland soil C-N compound turnover is dependent on rainfall and depth, and is mediated by genomically divergent microorganisms.</title>
        <authorList>
            <person name="Diamond S."/>
            <person name="Andeer P.F."/>
            <person name="Li Z."/>
            <person name="Crits-Christoph A."/>
            <person name="Burstein D."/>
            <person name="Anantharaman K."/>
            <person name="Lane K.R."/>
            <person name="Thomas B.C."/>
            <person name="Pan C."/>
            <person name="Northen T.R."/>
            <person name="Banfield J.F."/>
        </authorList>
    </citation>
    <scope>NUCLEOTIDE SEQUENCE [LARGE SCALE GENOMIC DNA]</scope>
    <source>
        <strain evidence="3">WS_10</strain>
    </source>
</reference>
<evidence type="ECO:0000313" key="3">
    <source>
        <dbReference type="EMBL" id="TMQ72474.1"/>
    </source>
</evidence>
<dbReference type="InterPro" id="IPR036265">
    <property type="entry name" value="HIT-like_sf"/>
</dbReference>
<feature type="domain" description="LytR/CpsA/Psr regulator C-terminal" evidence="2">
    <location>
        <begin position="224"/>
        <end position="309"/>
    </location>
</feature>
<organism evidence="3 4">
    <name type="scientific">Eiseniibacteriota bacterium</name>
    <dbReference type="NCBI Taxonomy" id="2212470"/>
    <lineage>
        <taxon>Bacteria</taxon>
        <taxon>Candidatus Eiseniibacteriota</taxon>
    </lineage>
</organism>
<protein>
    <recommendedName>
        <fullName evidence="2">LytR/CpsA/Psr regulator C-terminal domain-containing protein</fullName>
    </recommendedName>
</protein>
<dbReference type="Pfam" id="PF13399">
    <property type="entry name" value="LytR_C"/>
    <property type="match status" value="1"/>
</dbReference>
<evidence type="ECO:0000256" key="1">
    <source>
        <dbReference type="SAM" id="Phobius"/>
    </source>
</evidence>
<comment type="caution">
    <text evidence="3">The sequence shown here is derived from an EMBL/GenBank/DDBJ whole genome shotgun (WGS) entry which is preliminary data.</text>
</comment>
<keyword evidence="1" id="KW-1133">Transmembrane helix</keyword>
<accession>A0A538U9C9</accession>